<evidence type="ECO:0000259" key="1">
    <source>
        <dbReference type="Pfam" id="PF25056"/>
    </source>
</evidence>
<dbReference type="Gene3D" id="3.40.1680.10">
    <property type="entry name" value="yp_829618.1 domain like"/>
    <property type="match status" value="1"/>
</dbReference>
<feature type="domain" description="DUF7793" evidence="1">
    <location>
        <begin position="25"/>
        <end position="134"/>
    </location>
</feature>
<dbReference type="Gene3D" id="3.40.970.30">
    <property type="entry name" value="yp_829618.1 like domains"/>
    <property type="match status" value="1"/>
</dbReference>
<protein>
    <recommendedName>
        <fullName evidence="1">DUF7793 domain-containing protein</fullName>
    </recommendedName>
</protein>
<sequence length="138" mass="15189">MPVIAKAMVLIPHSYTTRSSIITLDGDGIIVIKIRPGIQETVEDAEENLAAVDLLAGSIRRPRLLDLREALPISREVRRFYMQPATRNSATIVALLVDSTLSRVIANLIIGLTGNSQAVQVFSDEQAARQWLRQANVN</sequence>
<keyword evidence="3" id="KW-1185">Reference proteome</keyword>
<evidence type="ECO:0000313" key="2">
    <source>
        <dbReference type="EMBL" id="KPL91048.1"/>
    </source>
</evidence>
<dbReference type="EMBL" id="LGKP01000008">
    <property type="protein sequence ID" value="KPL91048.1"/>
    <property type="molecule type" value="Genomic_DNA"/>
</dbReference>
<dbReference type="Proteomes" id="UP000050277">
    <property type="component" value="Unassembled WGS sequence"/>
</dbReference>
<dbReference type="OrthoDB" id="957652at2"/>
<accession>A0A0P6YCH6</accession>
<dbReference type="InterPro" id="IPR056695">
    <property type="entry name" value="DUF7793"/>
</dbReference>
<organism evidence="2 3">
    <name type="scientific">Herpetosiphon geysericola</name>
    <dbReference type="NCBI Taxonomy" id="70996"/>
    <lineage>
        <taxon>Bacteria</taxon>
        <taxon>Bacillati</taxon>
        <taxon>Chloroflexota</taxon>
        <taxon>Chloroflexia</taxon>
        <taxon>Herpetosiphonales</taxon>
        <taxon>Herpetosiphonaceae</taxon>
        <taxon>Herpetosiphon</taxon>
    </lineage>
</organism>
<dbReference type="AlphaFoldDB" id="A0A0P6YCH6"/>
<proteinExistence type="predicted"/>
<dbReference type="RefSeq" id="WP_054533256.1">
    <property type="nucleotide sequence ID" value="NZ_LGKP01000008.1"/>
</dbReference>
<dbReference type="Pfam" id="PF25056">
    <property type="entry name" value="DUF7793"/>
    <property type="match status" value="1"/>
</dbReference>
<reference evidence="2 3" key="1">
    <citation type="submission" date="2015-07" db="EMBL/GenBank/DDBJ databases">
        <title>Whole genome sequence of Herpetosiphon geysericola DSM 7119.</title>
        <authorList>
            <person name="Hemp J."/>
            <person name="Ward L.M."/>
            <person name="Pace L.A."/>
            <person name="Fischer W.W."/>
        </authorList>
    </citation>
    <scope>NUCLEOTIDE SEQUENCE [LARGE SCALE GENOMIC DNA]</scope>
    <source>
        <strain evidence="2 3">DSM 7119</strain>
    </source>
</reference>
<evidence type="ECO:0000313" key="3">
    <source>
        <dbReference type="Proteomes" id="UP000050277"/>
    </source>
</evidence>
<name>A0A0P6YCH6_9CHLR</name>
<gene>
    <name evidence="2" type="ORF">SE18_04685</name>
</gene>
<comment type="caution">
    <text evidence="2">The sequence shown here is derived from an EMBL/GenBank/DDBJ whole genome shotgun (WGS) entry which is preliminary data.</text>
</comment>